<dbReference type="GO" id="GO:0046983">
    <property type="term" value="F:protein dimerization activity"/>
    <property type="evidence" value="ECO:0007669"/>
    <property type="project" value="InterPro"/>
</dbReference>
<gene>
    <name evidence="11" type="ordered locus">Spirs_1060</name>
</gene>
<dbReference type="AlphaFoldDB" id="E1R0U4"/>
<dbReference type="RefSeq" id="WP_013253657.1">
    <property type="nucleotide sequence ID" value="NC_014364.1"/>
</dbReference>
<dbReference type="GO" id="GO:0016020">
    <property type="term" value="C:membrane"/>
    <property type="evidence" value="ECO:0007669"/>
    <property type="project" value="InterPro"/>
</dbReference>
<protein>
    <recommendedName>
        <fullName evidence="2">histidine kinase</fullName>
        <ecNumber evidence="2">2.7.13.3</ecNumber>
    </recommendedName>
</protein>
<dbReference type="GO" id="GO:0005524">
    <property type="term" value="F:ATP binding"/>
    <property type="evidence" value="ECO:0007669"/>
    <property type="project" value="UniProtKB-KW"/>
</dbReference>
<dbReference type="Proteomes" id="UP000002318">
    <property type="component" value="Chromosome"/>
</dbReference>
<keyword evidence="4" id="KW-0808">Transferase</keyword>
<dbReference type="InterPro" id="IPR003594">
    <property type="entry name" value="HATPase_dom"/>
</dbReference>
<dbReference type="GO" id="GO:0000155">
    <property type="term" value="F:phosphorelay sensor kinase activity"/>
    <property type="evidence" value="ECO:0007669"/>
    <property type="project" value="InterPro"/>
</dbReference>
<dbReference type="Pfam" id="PF07730">
    <property type="entry name" value="HisKA_3"/>
    <property type="match status" value="1"/>
</dbReference>
<feature type="transmembrane region" description="Helical" evidence="9">
    <location>
        <begin position="119"/>
        <end position="141"/>
    </location>
</feature>
<evidence type="ECO:0000313" key="12">
    <source>
        <dbReference type="Proteomes" id="UP000002318"/>
    </source>
</evidence>
<keyword evidence="9" id="KW-0472">Membrane</keyword>
<accession>E1R0U4</accession>
<evidence type="ECO:0000256" key="5">
    <source>
        <dbReference type="ARBA" id="ARBA00022741"/>
    </source>
</evidence>
<dbReference type="SMART" id="SM00387">
    <property type="entry name" value="HATPase_c"/>
    <property type="match status" value="1"/>
</dbReference>
<feature type="transmembrane region" description="Helical" evidence="9">
    <location>
        <begin position="82"/>
        <end position="107"/>
    </location>
</feature>
<dbReference type="OrthoDB" id="9781904at2"/>
<dbReference type="HOGENOM" id="CLU_000445_20_15_12"/>
<keyword evidence="7" id="KW-0067">ATP-binding</keyword>
<dbReference type="Gene3D" id="3.30.565.10">
    <property type="entry name" value="Histidine kinase-like ATPase, C-terminal domain"/>
    <property type="match status" value="1"/>
</dbReference>
<dbReference type="EMBL" id="CP002116">
    <property type="protein sequence ID" value="ADK80193.1"/>
    <property type="molecule type" value="Genomic_DNA"/>
</dbReference>
<dbReference type="eggNOG" id="COG4585">
    <property type="taxonomic scope" value="Bacteria"/>
</dbReference>
<feature type="transmembrane region" description="Helical" evidence="9">
    <location>
        <begin position="14"/>
        <end position="35"/>
    </location>
</feature>
<dbReference type="InterPro" id="IPR036890">
    <property type="entry name" value="HATPase_C_sf"/>
</dbReference>
<dbReference type="PANTHER" id="PTHR24421">
    <property type="entry name" value="NITRATE/NITRITE SENSOR PROTEIN NARX-RELATED"/>
    <property type="match status" value="1"/>
</dbReference>
<reference evidence="11 12" key="1">
    <citation type="journal article" date="2010" name="Stand. Genomic Sci.">
        <title>Complete genome sequence of Spirochaeta smaragdinae type strain (SEBR 4228).</title>
        <authorList>
            <person name="Mavromatis K."/>
            <person name="Yasawong M."/>
            <person name="Chertkov O."/>
            <person name="Lapidus A."/>
            <person name="Lucas S."/>
            <person name="Nolan M."/>
            <person name="Del Rio T.G."/>
            <person name="Tice H."/>
            <person name="Cheng J.F."/>
            <person name="Pitluck S."/>
            <person name="Liolios K."/>
            <person name="Ivanova N."/>
            <person name="Tapia R."/>
            <person name="Han C."/>
            <person name="Bruce D."/>
            <person name="Goodwin L."/>
            <person name="Pati A."/>
            <person name="Chen A."/>
            <person name="Palaniappan K."/>
            <person name="Land M."/>
            <person name="Hauser L."/>
            <person name="Chang Y.J."/>
            <person name="Jeffries C.D."/>
            <person name="Detter J.C."/>
            <person name="Rohde M."/>
            <person name="Brambilla E."/>
            <person name="Spring S."/>
            <person name="Goker M."/>
            <person name="Sikorski J."/>
            <person name="Woyke T."/>
            <person name="Bristow J."/>
            <person name="Eisen J.A."/>
            <person name="Markowitz V."/>
            <person name="Hugenholtz P."/>
            <person name="Klenk H.P."/>
            <person name="Kyrpides N.C."/>
        </authorList>
    </citation>
    <scope>NUCLEOTIDE SEQUENCE [LARGE SCALE GENOMIC DNA]</scope>
    <source>
        <strain evidence="12">DSM 11293 / JCM 15392 / SEBR 4228</strain>
    </source>
</reference>
<feature type="transmembrane region" description="Helical" evidence="9">
    <location>
        <begin position="50"/>
        <end position="70"/>
    </location>
</feature>
<evidence type="ECO:0000256" key="7">
    <source>
        <dbReference type="ARBA" id="ARBA00022840"/>
    </source>
</evidence>
<keyword evidence="8" id="KW-0902">Two-component regulatory system</keyword>
<dbReference type="SUPFAM" id="SSF55874">
    <property type="entry name" value="ATPase domain of HSP90 chaperone/DNA topoisomerase II/histidine kinase"/>
    <property type="match status" value="1"/>
</dbReference>
<evidence type="ECO:0000256" key="4">
    <source>
        <dbReference type="ARBA" id="ARBA00022679"/>
    </source>
</evidence>
<proteinExistence type="predicted"/>
<dbReference type="InterPro" id="IPR050482">
    <property type="entry name" value="Sensor_HK_TwoCompSys"/>
</dbReference>
<evidence type="ECO:0000256" key="9">
    <source>
        <dbReference type="SAM" id="Phobius"/>
    </source>
</evidence>
<feature type="domain" description="Histidine kinase/HSP90-like ATPase" evidence="10">
    <location>
        <begin position="320"/>
        <end position="409"/>
    </location>
</feature>
<keyword evidence="12" id="KW-1185">Reference proteome</keyword>
<feature type="transmembrane region" description="Helical" evidence="9">
    <location>
        <begin position="153"/>
        <end position="173"/>
    </location>
</feature>
<evidence type="ECO:0000256" key="2">
    <source>
        <dbReference type="ARBA" id="ARBA00012438"/>
    </source>
</evidence>
<dbReference type="KEGG" id="ssm:Spirs_1060"/>
<dbReference type="PANTHER" id="PTHR24421:SF10">
    <property type="entry name" value="NITRATE_NITRITE SENSOR PROTEIN NARQ"/>
    <property type="match status" value="1"/>
</dbReference>
<evidence type="ECO:0000256" key="8">
    <source>
        <dbReference type="ARBA" id="ARBA00023012"/>
    </source>
</evidence>
<dbReference type="STRING" id="573413.Spirs_1060"/>
<dbReference type="EC" id="2.7.13.3" evidence="2"/>
<keyword evidence="9" id="KW-0812">Transmembrane</keyword>
<name>E1R0U4_SEDSS</name>
<evidence type="ECO:0000256" key="6">
    <source>
        <dbReference type="ARBA" id="ARBA00022777"/>
    </source>
</evidence>
<evidence type="ECO:0000313" key="11">
    <source>
        <dbReference type="EMBL" id="ADK80193.1"/>
    </source>
</evidence>
<keyword evidence="9" id="KW-1133">Transmembrane helix</keyword>
<dbReference type="InterPro" id="IPR011712">
    <property type="entry name" value="Sig_transdc_His_kin_sub3_dim/P"/>
</dbReference>
<organism evidence="11 12">
    <name type="scientific">Sediminispirochaeta smaragdinae (strain DSM 11293 / JCM 15392 / SEBR 4228)</name>
    <name type="common">Spirochaeta smaragdinae</name>
    <dbReference type="NCBI Taxonomy" id="573413"/>
    <lineage>
        <taxon>Bacteria</taxon>
        <taxon>Pseudomonadati</taxon>
        <taxon>Spirochaetota</taxon>
        <taxon>Spirochaetia</taxon>
        <taxon>Spirochaetales</taxon>
        <taxon>Spirochaetaceae</taxon>
        <taxon>Sediminispirochaeta</taxon>
    </lineage>
</organism>
<keyword evidence="6 11" id="KW-0418">Kinase</keyword>
<keyword evidence="5" id="KW-0547">Nucleotide-binding</keyword>
<keyword evidence="3" id="KW-0597">Phosphoprotein</keyword>
<dbReference type="Gene3D" id="1.20.5.1930">
    <property type="match status" value="1"/>
</dbReference>
<comment type="catalytic activity">
    <reaction evidence="1">
        <text>ATP + protein L-histidine = ADP + protein N-phospho-L-histidine.</text>
        <dbReference type="EC" id="2.7.13.3"/>
    </reaction>
</comment>
<dbReference type="CDD" id="cd16917">
    <property type="entry name" value="HATPase_UhpB-NarQ-NarX-like"/>
    <property type="match status" value="1"/>
</dbReference>
<evidence type="ECO:0000256" key="3">
    <source>
        <dbReference type="ARBA" id="ARBA00022553"/>
    </source>
</evidence>
<sequence>MKSLSDLQTTRRPFFRAAVAISMLLLYLIAFLLFVSRRPLPVEYQLIRRYGWHFRLLLVAAAANSMLLFFSTSRDLLTLFRIALFFLIAYPLGLGDEISVLMLFSLLTEIALYHPFRNAVIYMLLSLLVALGLGRAGSAFYLARAATPMQSRLFIAIIAFLYTSSLLTARWAISTESSLVGKVRHLNSVIDRLSEANLDFQRYVHSVEYSAVNSERRRLSREIHDSVGYSLTNILMTLEAAKDLMESNGVKARDALDRSITEARSCLEETRRTMRRIRSEELRETVGLQAIAHLTRSFSEGTGMHISVEYGNAPESLGAKLDLVLFRIVQEGLTNAFRHGMASQVRITLWVEEGMLLVTVSDNGKGSEEVVDGLGLSGMRERVKGVGGSVDFHSGPDGFRVRSILPLEQKE</sequence>
<dbReference type="Pfam" id="PF02518">
    <property type="entry name" value="HATPase_c"/>
    <property type="match status" value="1"/>
</dbReference>
<evidence type="ECO:0000259" key="10">
    <source>
        <dbReference type="SMART" id="SM00387"/>
    </source>
</evidence>
<evidence type="ECO:0000256" key="1">
    <source>
        <dbReference type="ARBA" id="ARBA00000085"/>
    </source>
</evidence>